<keyword evidence="2" id="KW-1185">Reference proteome</keyword>
<protein>
    <submittedName>
        <fullName evidence="1">Uncharacterized protein</fullName>
    </submittedName>
</protein>
<sequence>MPRKDTDWLSVAKEFIQQDLATTVKELDLIRDVLETLDAGLRTENKTRMSLEDRKFLIAACQEYCGSRCHMLEERLRQIRLWERSRQEGQDIPDRMPDEWRLVDVEWREWLSEQASSQIDESDAEVGVAVKQWGPLIPLLMVYTERSLV</sequence>
<dbReference type="EMBL" id="MU394282">
    <property type="protein sequence ID" value="KAI6092987.1"/>
    <property type="molecule type" value="Genomic_DNA"/>
</dbReference>
<gene>
    <name evidence="1" type="ORF">F4821DRAFT_253730</name>
</gene>
<dbReference type="Proteomes" id="UP001497680">
    <property type="component" value="Unassembled WGS sequence"/>
</dbReference>
<comment type="caution">
    <text evidence="1">The sequence shown here is derived from an EMBL/GenBank/DDBJ whole genome shotgun (WGS) entry which is preliminary data.</text>
</comment>
<evidence type="ECO:0000313" key="1">
    <source>
        <dbReference type="EMBL" id="KAI6092987.1"/>
    </source>
</evidence>
<name>A0ACC0DJH8_9PEZI</name>
<accession>A0ACC0DJH8</accession>
<proteinExistence type="predicted"/>
<organism evidence="1 2">
    <name type="scientific">Hypoxylon rubiginosum</name>
    <dbReference type="NCBI Taxonomy" id="110542"/>
    <lineage>
        <taxon>Eukaryota</taxon>
        <taxon>Fungi</taxon>
        <taxon>Dikarya</taxon>
        <taxon>Ascomycota</taxon>
        <taxon>Pezizomycotina</taxon>
        <taxon>Sordariomycetes</taxon>
        <taxon>Xylariomycetidae</taxon>
        <taxon>Xylariales</taxon>
        <taxon>Hypoxylaceae</taxon>
        <taxon>Hypoxylon</taxon>
    </lineage>
</organism>
<reference evidence="1 2" key="1">
    <citation type="journal article" date="2022" name="New Phytol.">
        <title>Ecological generalism drives hyperdiversity of secondary metabolite gene clusters in xylarialean endophytes.</title>
        <authorList>
            <person name="Franco M.E.E."/>
            <person name="Wisecaver J.H."/>
            <person name="Arnold A.E."/>
            <person name="Ju Y.M."/>
            <person name="Slot J.C."/>
            <person name="Ahrendt S."/>
            <person name="Moore L.P."/>
            <person name="Eastman K.E."/>
            <person name="Scott K."/>
            <person name="Konkel Z."/>
            <person name="Mondo S.J."/>
            <person name="Kuo A."/>
            <person name="Hayes R.D."/>
            <person name="Haridas S."/>
            <person name="Andreopoulos B."/>
            <person name="Riley R."/>
            <person name="LaButti K."/>
            <person name="Pangilinan J."/>
            <person name="Lipzen A."/>
            <person name="Amirebrahimi M."/>
            <person name="Yan J."/>
            <person name="Adam C."/>
            <person name="Keymanesh K."/>
            <person name="Ng V."/>
            <person name="Louie K."/>
            <person name="Northen T."/>
            <person name="Drula E."/>
            <person name="Henrissat B."/>
            <person name="Hsieh H.M."/>
            <person name="Youens-Clark K."/>
            <person name="Lutzoni F."/>
            <person name="Miadlikowska J."/>
            <person name="Eastwood D.C."/>
            <person name="Hamelin R.C."/>
            <person name="Grigoriev I.V."/>
            <person name="U'Ren J.M."/>
        </authorList>
    </citation>
    <scope>NUCLEOTIDE SEQUENCE [LARGE SCALE GENOMIC DNA]</scope>
    <source>
        <strain evidence="1 2">ER1909</strain>
    </source>
</reference>
<evidence type="ECO:0000313" key="2">
    <source>
        <dbReference type="Proteomes" id="UP001497680"/>
    </source>
</evidence>